<proteinExistence type="predicted"/>
<accession>A0A0F9HEK8</accession>
<dbReference type="SUPFAM" id="SSF53448">
    <property type="entry name" value="Nucleotide-diphospho-sugar transferases"/>
    <property type="match status" value="1"/>
</dbReference>
<dbReference type="PANTHER" id="PTHR42866">
    <property type="entry name" value="3-DEOXY-MANNO-OCTULOSONATE CYTIDYLYLTRANSFERASE"/>
    <property type="match status" value="1"/>
</dbReference>
<reference evidence="1" key="1">
    <citation type="journal article" date="2015" name="Nature">
        <title>Complex archaea that bridge the gap between prokaryotes and eukaryotes.</title>
        <authorList>
            <person name="Spang A."/>
            <person name="Saw J.H."/>
            <person name="Jorgensen S.L."/>
            <person name="Zaremba-Niedzwiedzka K."/>
            <person name="Martijn J."/>
            <person name="Lind A.E."/>
            <person name="van Eijk R."/>
            <person name="Schleper C."/>
            <person name="Guy L."/>
            <person name="Ettema T.J."/>
        </authorList>
    </citation>
    <scope>NUCLEOTIDE SEQUENCE</scope>
</reference>
<dbReference type="Pfam" id="PF02348">
    <property type="entry name" value="CTP_transf_3"/>
    <property type="match status" value="1"/>
</dbReference>
<dbReference type="PANTHER" id="PTHR42866:SF1">
    <property type="entry name" value="SPORE COAT POLYSACCHARIDE BIOSYNTHESIS PROTEIN SPSF"/>
    <property type="match status" value="1"/>
</dbReference>
<evidence type="ECO:0008006" key="2">
    <source>
        <dbReference type="Google" id="ProtNLM"/>
    </source>
</evidence>
<dbReference type="GO" id="GO:0005829">
    <property type="term" value="C:cytosol"/>
    <property type="evidence" value="ECO:0007669"/>
    <property type="project" value="TreeGrafter"/>
</dbReference>
<dbReference type="Gene3D" id="3.90.550.10">
    <property type="entry name" value="Spore Coat Polysaccharide Biosynthesis Protein SpsA, Chain A"/>
    <property type="match status" value="1"/>
</dbReference>
<sequence>MSRPANVLAVACARITSERMPGKMMAQVLGSYPVLGHVLNRLEQSESMRKIVVATPESELNAPIWDLATSMGHTVVVGPEHDVVARMEKAVERHAVDGDLIYRVMTDQPFLDWNALDSEVSIMQAQGWDFVLPLTFSEDPVYGASAHLWTRRVWHAIANQSRNDEREHPGMWLRRHLGKFNYGLLDLPHWAYRPYRLELDTEDDLKLCNILYGTWTGQGPPPLRWVVQQLDRNPSLAMINGHVRERTGTYTSFTKAEIEAWHRDYAERSVVWSDVAG</sequence>
<comment type="caution">
    <text evidence="1">The sequence shown here is derived from an EMBL/GenBank/DDBJ whole genome shotgun (WGS) entry which is preliminary data.</text>
</comment>
<feature type="non-terminal residue" evidence="1">
    <location>
        <position position="277"/>
    </location>
</feature>
<protein>
    <recommendedName>
        <fullName evidence="2">MobA-like NTP transferase domain-containing protein</fullName>
    </recommendedName>
</protein>
<dbReference type="InterPro" id="IPR003329">
    <property type="entry name" value="Cytidylyl_trans"/>
</dbReference>
<dbReference type="AlphaFoldDB" id="A0A0F9HEK8"/>
<dbReference type="EMBL" id="LAZR01015279">
    <property type="protein sequence ID" value="KKM13861.1"/>
    <property type="molecule type" value="Genomic_DNA"/>
</dbReference>
<organism evidence="1">
    <name type="scientific">marine sediment metagenome</name>
    <dbReference type="NCBI Taxonomy" id="412755"/>
    <lineage>
        <taxon>unclassified sequences</taxon>
        <taxon>metagenomes</taxon>
        <taxon>ecological metagenomes</taxon>
    </lineage>
</organism>
<gene>
    <name evidence="1" type="ORF">LCGC14_1711920</name>
</gene>
<dbReference type="InterPro" id="IPR029044">
    <property type="entry name" value="Nucleotide-diphossugar_trans"/>
</dbReference>
<name>A0A0F9HEK8_9ZZZZ</name>
<evidence type="ECO:0000313" key="1">
    <source>
        <dbReference type="EMBL" id="KKM13861.1"/>
    </source>
</evidence>